<accession>A0A1H8NVS1</accession>
<dbReference type="RefSeq" id="WP_083539942.1">
    <property type="nucleotide sequence ID" value="NZ_FNXB01000018.1"/>
</dbReference>
<dbReference type="AlphaFoldDB" id="A0A1H8NVS1"/>
<keyword evidence="4" id="KW-1185">Reference proteome</keyword>
<dbReference type="OrthoDB" id="4732009at2"/>
<dbReference type="SUPFAM" id="SSF51197">
    <property type="entry name" value="Clavaminate synthase-like"/>
    <property type="match status" value="1"/>
</dbReference>
<dbReference type="EMBL" id="FNXB01000018">
    <property type="protein sequence ID" value="SEI00000.1"/>
    <property type="molecule type" value="Genomic_DNA"/>
</dbReference>
<reference evidence="1" key="1">
    <citation type="submission" date="2016-10" db="EMBL/GenBank/DDBJ databases">
        <authorList>
            <person name="de Groot N.N."/>
        </authorList>
    </citation>
    <scope>NUCLEOTIDE SEQUENCE [LARGE SCALE GENOMIC DNA]</scope>
    <source>
        <strain evidence="1">CCBAU85039</strain>
    </source>
</reference>
<evidence type="ECO:0000313" key="4">
    <source>
        <dbReference type="Proteomes" id="UP000198939"/>
    </source>
</evidence>
<name>A0A1H8NVS1_9HYPH</name>
<reference evidence="2 4" key="3">
    <citation type="submission" date="2016-10" db="EMBL/GenBank/DDBJ databases">
        <authorList>
            <person name="Varghese N."/>
            <person name="Submissions S."/>
        </authorList>
    </citation>
    <scope>NUCLEOTIDE SEQUENCE [LARGE SCALE GENOMIC DNA]</scope>
    <source>
        <strain evidence="2 4">CGMCC 1.7071</strain>
    </source>
</reference>
<gene>
    <name evidence="1" type="ORF">RTCCBAU85039_3603</name>
    <name evidence="2" type="ORF">SAMN05216228_1015105</name>
</gene>
<dbReference type="Proteomes" id="UP000198939">
    <property type="component" value="Unassembled WGS sequence"/>
</dbReference>
<dbReference type="EMBL" id="FOCV01000015">
    <property type="protein sequence ID" value="SEO33729.1"/>
    <property type="molecule type" value="Genomic_DNA"/>
</dbReference>
<dbReference type="Proteomes" id="UP000183063">
    <property type="component" value="Unassembled WGS sequence"/>
</dbReference>
<reference evidence="3" key="2">
    <citation type="submission" date="2016-10" db="EMBL/GenBank/DDBJ databases">
        <authorList>
            <person name="Wibberg D."/>
        </authorList>
    </citation>
    <scope>NUCLEOTIDE SEQUENCE [LARGE SCALE GENOMIC DNA]</scope>
</reference>
<sequence length="245" mass="27441">MIDDATIDARLPVLSDGAVRQMFNEINTKGFCCIPDYINANDLQRMQVFVSRAVANSQNEYVVFRGSEAVSGTGMDELATSAEFTSIFSRLYRLALGNAPPQVKFYQILRCLTGKGAARNSLIFHYDSYLITALIPVTIPGTGKRGDFLLFPNTRKVRAFYARNLLDKLLLDNRITQFVLRKLARSRNTSLVRVHMVPGSLYLFWGYRSIHTNEPCDPESVRATALFHFADPHAGSSLKAGLRHS</sequence>
<protein>
    <submittedName>
        <fullName evidence="1">Uncharacterized protein</fullName>
    </submittedName>
</protein>
<evidence type="ECO:0000313" key="3">
    <source>
        <dbReference type="Proteomes" id="UP000183063"/>
    </source>
</evidence>
<evidence type="ECO:0000313" key="1">
    <source>
        <dbReference type="EMBL" id="SEI00000.1"/>
    </source>
</evidence>
<proteinExistence type="predicted"/>
<evidence type="ECO:0000313" key="2">
    <source>
        <dbReference type="EMBL" id="SEO33729.1"/>
    </source>
</evidence>
<organism evidence="1 3">
    <name type="scientific">Rhizobium tibeticum</name>
    <dbReference type="NCBI Taxonomy" id="501024"/>
    <lineage>
        <taxon>Bacteria</taxon>
        <taxon>Pseudomonadati</taxon>
        <taxon>Pseudomonadota</taxon>
        <taxon>Alphaproteobacteria</taxon>
        <taxon>Hyphomicrobiales</taxon>
        <taxon>Rhizobiaceae</taxon>
        <taxon>Rhizobium/Agrobacterium group</taxon>
        <taxon>Rhizobium</taxon>
    </lineage>
</organism>